<feature type="region of interest" description="Disordered" evidence="23">
    <location>
        <begin position="312"/>
        <end position="336"/>
    </location>
</feature>
<keyword evidence="8" id="KW-0134">Cell wall</keyword>
<keyword evidence="18" id="KW-0624">Polysaccharide degradation</keyword>
<feature type="chain" id="PRO_5043001320" description="Probable glucan endo-1,3-beta-glucosidase eglC" evidence="24">
    <location>
        <begin position="18"/>
        <end position="434"/>
    </location>
</feature>
<dbReference type="PANTHER" id="PTHR16631">
    <property type="entry name" value="GLUCAN 1,3-BETA-GLUCOSIDASE"/>
    <property type="match status" value="1"/>
</dbReference>
<keyword evidence="9" id="KW-0964">Secreted</keyword>
<dbReference type="GO" id="GO:0000272">
    <property type="term" value="P:polysaccharide catabolic process"/>
    <property type="evidence" value="ECO:0007669"/>
    <property type="project" value="UniProtKB-KW"/>
</dbReference>
<dbReference type="InterPro" id="IPR000490">
    <property type="entry name" value="Glyco_hydro_17"/>
</dbReference>
<sequence>MKSSILAVLGGASTALAAVRGFNYAAQEQTYDTFVSQFKTAASLSGASDFTSARLYTMIQDGTTDTPIDAIQAAIDTNTTLLLGLWASEDQASFDNELTALKSAISTYGSSFADLVVGISVGSEDLYRISPTGIAADSGAGQSPDTLVDYIGQVRSAISGTSLSSSPVGHVDTWNVYVNSSNSEVISNCDFLGLDEYPYYQTTDVNTIGNSSFLFFQAYEKVAAVAGGKPIWVTESGWPVSGPTSNDAVPSTADAETYWQGVACALENRGINFWWYILADSGSSPSFGVSSNGTPLYDLACNSTAGYTSTTASSSSASATGTASKNSSSATGSSSASATASNVTASGAAGVGSQAATSGASASGSATATGSAAAGASTASASTGGDTTATATGTETTATGSSGASAATFTGAASKAEGSMAGLAIGALVAALVL</sequence>
<evidence type="ECO:0000256" key="20">
    <source>
        <dbReference type="ARBA" id="ARBA00032134"/>
    </source>
</evidence>
<feature type="signal peptide" evidence="24">
    <location>
        <begin position="1"/>
        <end position="17"/>
    </location>
</feature>
<comment type="similarity">
    <text evidence="4 22">Belongs to the glycosyl hydrolase 17 family.</text>
</comment>
<protein>
    <recommendedName>
        <fullName evidence="6">Probable glucan endo-1,3-beta-glucosidase eglC</fullName>
        <ecNumber evidence="5">3.2.1.39</ecNumber>
    </recommendedName>
    <alternativeName>
        <fullName evidence="20">Endo-1,3-beta-glucanase eglC</fullName>
    </alternativeName>
    <alternativeName>
        <fullName evidence="21">Laminarinase eglC</fullName>
    </alternativeName>
</protein>
<proteinExistence type="inferred from homology"/>
<dbReference type="GO" id="GO:0009277">
    <property type="term" value="C:fungal-type cell wall"/>
    <property type="evidence" value="ECO:0007669"/>
    <property type="project" value="TreeGrafter"/>
</dbReference>
<comment type="function">
    <text evidence="19">Glucanases play a role in cell expansion during growth, in cell-cell fusion during mating, and in spore release during sporulation. This enzyme may be involved in beta-glucan degradation and also function biosynthetically as a transglycosylase.</text>
</comment>
<evidence type="ECO:0000256" key="8">
    <source>
        <dbReference type="ARBA" id="ARBA00022512"/>
    </source>
</evidence>
<dbReference type="GO" id="GO:0098552">
    <property type="term" value="C:side of membrane"/>
    <property type="evidence" value="ECO:0007669"/>
    <property type="project" value="UniProtKB-KW"/>
</dbReference>
<gene>
    <name evidence="25" type="ORF">EDD36DRAFT_428064</name>
</gene>
<evidence type="ECO:0000256" key="13">
    <source>
        <dbReference type="ARBA" id="ARBA00023136"/>
    </source>
</evidence>
<evidence type="ECO:0000256" key="21">
    <source>
        <dbReference type="ARBA" id="ARBA00032906"/>
    </source>
</evidence>
<keyword evidence="26" id="KW-1185">Reference proteome</keyword>
<evidence type="ECO:0000256" key="11">
    <source>
        <dbReference type="ARBA" id="ARBA00022729"/>
    </source>
</evidence>
<feature type="region of interest" description="Disordered" evidence="23">
    <location>
        <begin position="376"/>
        <end position="404"/>
    </location>
</feature>
<evidence type="ECO:0000256" key="4">
    <source>
        <dbReference type="ARBA" id="ARBA00008773"/>
    </source>
</evidence>
<evidence type="ECO:0000256" key="19">
    <source>
        <dbReference type="ARBA" id="ARBA00025152"/>
    </source>
</evidence>
<dbReference type="SUPFAM" id="SSF51445">
    <property type="entry name" value="(Trans)glycosidases"/>
    <property type="match status" value="1"/>
</dbReference>
<dbReference type="PANTHER" id="PTHR16631:SF13">
    <property type="entry name" value="GLUCAN ENDO-1,3-BETA-GLUCOSIDASE EGLC-RELATED"/>
    <property type="match status" value="1"/>
</dbReference>
<evidence type="ECO:0000256" key="2">
    <source>
        <dbReference type="ARBA" id="ARBA00004191"/>
    </source>
</evidence>
<organism evidence="25 26">
    <name type="scientific">Exophiala viscosa</name>
    <dbReference type="NCBI Taxonomy" id="2486360"/>
    <lineage>
        <taxon>Eukaryota</taxon>
        <taxon>Fungi</taxon>
        <taxon>Dikarya</taxon>
        <taxon>Ascomycota</taxon>
        <taxon>Pezizomycotina</taxon>
        <taxon>Eurotiomycetes</taxon>
        <taxon>Chaetothyriomycetidae</taxon>
        <taxon>Chaetothyriales</taxon>
        <taxon>Herpotrichiellaceae</taxon>
        <taxon>Exophiala</taxon>
    </lineage>
</organism>
<dbReference type="AlphaFoldDB" id="A0AAN6E8E0"/>
<evidence type="ECO:0000256" key="9">
    <source>
        <dbReference type="ARBA" id="ARBA00022525"/>
    </source>
</evidence>
<dbReference type="GO" id="GO:0005576">
    <property type="term" value="C:extracellular region"/>
    <property type="evidence" value="ECO:0007669"/>
    <property type="project" value="TreeGrafter"/>
</dbReference>
<evidence type="ECO:0000256" key="1">
    <source>
        <dbReference type="ARBA" id="ARBA00000382"/>
    </source>
</evidence>
<dbReference type="EC" id="3.2.1.39" evidence="5"/>
<dbReference type="InterPro" id="IPR017853">
    <property type="entry name" value="GH"/>
</dbReference>
<evidence type="ECO:0000256" key="6">
    <source>
        <dbReference type="ARBA" id="ARBA00019762"/>
    </source>
</evidence>
<dbReference type="EMBL" id="MU404350">
    <property type="protein sequence ID" value="KAI1619172.1"/>
    <property type="molecule type" value="Genomic_DNA"/>
</dbReference>
<keyword evidence="16" id="KW-0449">Lipoprotein</keyword>
<evidence type="ECO:0000256" key="22">
    <source>
        <dbReference type="RuleBase" id="RU004335"/>
    </source>
</evidence>
<evidence type="ECO:0000256" key="12">
    <source>
        <dbReference type="ARBA" id="ARBA00022801"/>
    </source>
</evidence>
<evidence type="ECO:0000256" key="16">
    <source>
        <dbReference type="ARBA" id="ARBA00023288"/>
    </source>
</evidence>
<accession>A0AAN6E8E0</accession>
<dbReference type="GO" id="GO:0005886">
    <property type="term" value="C:plasma membrane"/>
    <property type="evidence" value="ECO:0007669"/>
    <property type="project" value="UniProtKB-SubCell"/>
</dbReference>
<dbReference type="Pfam" id="PF00332">
    <property type="entry name" value="Glyco_hydro_17"/>
    <property type="match status" value="1"/>
</dbReference>
<evidence type="ECO:0000256" key="3">
    <source>
        <dbReference type="ARBA" id="ARBA00004609"/>
    </source>
</evidence>
<reference evidence="25" key="1">
    <citation type="journal article" date="2022" name="bioRxiv">
        <title>Deciphering the potential niche of two novel black yeast fungi from a biological soil crust based on their genomes, phenotypes, and melanin regulation.</title>
        <authorList>
            <consortium name="DOE Joint Genome Institute"/>
            <person name="Carr E.C."/>
            <person name="Barton Q."/>
            <person name="Grambo S."/>
            <person name="Sullivan M."/>
            <person name="Renfro C.M."/>
            <person name="Kuo A."/>
            <person name="Pangilinan J."/>
            <person name="Lipzen A."/>
            <person name="Keymanesh K."/>
            <person name="Savage E."/>
            <person name="Barry K."/>
            <person name="Grigoriev I.V."/>
            <person name="Riekhof W.R."/>
            <person name="Harris S.S."/>
        </authorList>
    </citation>
    <scope>NUCLEOTIDE SEQUENCE</scope>
    <source>
        <strain evidence="25">JF 03-4F</strain>
    </source>
</reference>
<keyword evidence="17" id="KW-0961">Cell wall biogenesis/degradation</keyword>
<evidence type="ECO:0000313" key="25">
    <source>
        <dbReference type="EMBL" id="KAI1619172.1"/>
    </source>
</evidence>
<dbReference type="Gene3D" id="3.20.20.80">
    <property type="entry name" value="Glycosidases"/>
    <property type="match status" value="1"/>
</dbReference>
<keyword evidence="15" id="KW-0119">Carbohydrate metabolism</keyword>
<keyword evidence="11 24" id="KW-0732">Signal</keyword>
<evidence type="ECO:0000256" key="14">
    <source>
        <dbReference type="ARBA" id="ARBA00023180"/>
    </source>
</evidence>
<dbReference type="InterPro" id="IPR050732">
    <property type="entry name" value="Beta-glucan_modifiers"/>
</dbReference>
<dbReference type="GO" id="GO:0071555">
    <property type="term" value="P:cell wall organization"/>
    <property type="evidence" value="ECO:0007669"/>
    <property type="project" value="UniProtKB-KW"/>
</dbReference>
<comment type="subcellular location">
    <subcellularLocation>
        <location evidence="3">Cell membrane</location>
        <topology evidence="3">Lipid-anchor</topology>
        <topology evidence="3">GPI-anchor</topology>
    </subcellularLocation>
    <subcellularLocation>
        <location evidence="2">Secreted</location>
        <location evidence="2">Cell wall</location>
    </subcellularLocation>
</comment>
<evidence type="ECO:0000256" key="10">
    <source>
        <dbReference type="ARBA" id="ARBA00022622"/>
    </source>
</evidence>
<keyword evidence="13" id="KW-0472">Membrane</keyword>
<evidence type="ECO:0000256" key="18">
    <source>
        <dbReference type="ARBA" id="ARBA00023326"/>
    </source>
</evidence>
<evidence type="ECO:0000256" key="17">
    <source>
        <dbReference type="ARBA" id="ARBA00023316"/>
    </source>
</evidence>
<comment type="caution">
    <text evidence="25">The sequence shown here is derived from an EMBL/GenBank/DDBJ whole genome shotgun (WGS) entry which is preliminary data.</text>
</comment>
<evidence type="ECO:0000256" key="23">
    <source>
        <dbReference type="SAM" id="MobiDB-lite"/>
    </source>
</evidence>
<keyword evidence="7" id="KW-1003">Cell membrane</keyword>
<keyword evidence="10" id="KW-0336">GPI-anchor</keyword>
<name>A0AAN6E8E0_9EURO</name>
<dbReference type="GO" id="GO:0009986">
    <property type="term" value="C:cell surface"/>
    <property type="evidence" value="ECO:0007669"/>
    <property type="project" value="TreeGrafter"/>
</dbReference>
<evidence type="ECO:0000256" key="5">
    <source>
        <dbReference type="ARBA" id="ARBA00012780"/>
    </source>
</evidence>
<dbReference type="Proteomes" id="UP001203852">
    <property type="component" value="Unassembled WGS sequence"/>
</dbReference>
<keyword evidence="12" id="KW-0378">Hydrolase</keyword>
<evidence type="ECO:0000256" key="24">
    <source>
        <dbReference type="SAM" id="SignalP"/>
    </source>
</evidence>
<evidence type="ECO:0000313" key="26">
    <source>
        <dbReference type="Proteomes" id="UP001203852"/>
    </source>
</evidence>
<keyword evidence="14" id="KW-0325">Glycoprotein</keyword>
<dbReference type="GO" id="GO:0042973">
    <property type="term" value="F:glucan endo-1,3-beta-D-glucosidase activity"/>
    <property type="evidence" value="ECO:0007669"/>
    <property type="project" value="UniProtKB-EC"/>
</dbReference>
<evidence type="ECO:0000256" key="15">
    <source>
        <dbReference type="ARBA" id="ARBA00023277"/>
    </source>
</evidence>
<evidence type="ECO:0000256" key="7">
    <source>
        <dbReference type="ARBA" id="ARBA00022475"/>
    </source>
</evidence>
<comment type="catalytic activity">
    <reaction evidence="1">
        <text>Hydrolysis of (1-&gt;3)-beta-D-glucosidic linkages in (1-&gt;3)-beta-D-glucans.</text>
        <dbReference type="EC" id="3.2.1.39"/>
    </reaction>
</comment>